<dbReference type="GO" id="GO:0008499">
    <property type="term" value="F:N-acetyl-beta-D-glucosaminide beta-(1,3)-galactosyltransferase activity"/>
    <property type="evidence" value="ECO:0007669"/>
    <property type="project" value="TreeGrafter"/>
</dbReference>
<evidence type="ECO:0000256" key="2">
    <source>
        <dbReference type="ARBA" id="ARBA00004922"/>
    </source>
</evidence>
<keyword evidence="4 13" id="KW-0328">Glycosyltransferase</keyword>
<keyword evidence="10" id="KW-0443">Lipid metabolism</keyword>
<accession>Q4TAG1</accession>
<evidence type="ECO:0000256" key="9">
    <source>
        <dbReference type="ARBA" id="ARBA00023034"/>
    </source>
</evidence>
<dbReference type="FunFam" id="3.90.550.50:FF:000001">
    <property type="entry name" value="Hexosyltransferase"/>
    <property type="match status" value="1"/>
</dbReference>
<keyword evidence="9 13" id="KW-0333">Golgi apparatus</keyword>
<dbReference type="PANTHER" id="PTHR11214">
    <property type="entry name" value="BETA-1,3-N-ACETYLGLUCOSAMINYLTRANSFERASE"/>
    <property type="match status" value="1"/>
</dbReference>
<keyword evidence="8" id="KW-1133">Transmembrane helix</keyword>
<evidence type="ECO:0000256" key="11">
    <source>
        <dbReference type="ARBA" id="ARBA00023136"/>
    </source>
</evidence>
<dbReference type="EC" id="2.4.1.-" evidence="13"/>
<comment type="pathway">
    <text evidence="2">Protein modification; protein glycosylation.</text>
</comment>
<evidence type="ECO:0000256" key="4">
    <source>
        <dbReference type="ARBA" id="ARBA00022676"/>
    </source>
</evidence>
<comment type="similarity">
    <text evidence="3 13">Belongs to the glycosyltransferase 31 family.</text>
</comment>
<reference evidence="15" key="1">
    <citation type="journal article" date="2004" name="Nature">
        <title>Genome duplication in the teleost fish Tetraodon nigroviridis reveals the early vertebrate proto-karyotype.</title>
        <authorList>
            <person name="Jaillon O."/>
            <person name="Aury J.-M."/>
            <person name="Brunet F."/>
            <person name="Petit J.-L."/>
            <person name="Stange-Thomann N."/>
            <person name="Mauceli E."/>
            <person name="Bouneau L."/>
            <person name="Fischer C."/>
            <person name="Ozouf-Costaz C."/>
            <person name="Bernot A."/>
            <person name="Nicaud S."/>
            <person name="Jaffe D."/>
            <person name="Fisher S."/>
            <person name="Lutfalla G."/>
            <person name="Dossat C."/>
            <person name="Segurens B."/>
            <person name="Dasilva C."/>
            <person name="Salanoubat M."/>
            <person name="Levy M."/>
            <person name="Boudet N."/>
            <person name="Castellano S."/>
            <person name="Anthouard V."/>
            <person name="Jubin C."/>
            <person name="Castelli V."/>
            <person name="Katinka M."/>
            <person name="Vacherie B."/>
            <person name="Biemont C."/>
            <person name="Skalli Z."/>
            <person name="Cattolico L."/>
            <person name="Poulain J."/>
            <person name="De Berardinis V."/>
            <person name="Cruaud C."/>
            <person name="Duprat S."/>
            <person name="Brottier P."/>
            <person name="Coutanceau J.-P."/>
            <person name="Gouzy J."/>
            <person name="Parra G."/>
            <person name="Lardier G."/>
            <person name="Chapple C."/>
            <person name="McKernan K.J."/>
            <person name="McEwan P."/>
            <person name="Bosak S."/>
            <person name="Kellis M."/>
            <person name="Volff J.-N."/>
            <person name="Guigo R."/>
            <person name="Zody M.C."/>
            <person name="Mesirov J."/>
            <person name="Lindblad-Toh K."/>
            <person name="Birren B."/>
            <person name="Nusbaum C."/>
            <person name="Kahn D."/>
            <person name="Robinson-Rechavi M."/>
            <person name="Laudet V."/>
            <person name="Schachter V."/>
            <person name="Quetier F."/>
            <person name="Saurin W."/>
            <person name="Scarpelli C."/>
            <person name="Wincker P."/>
            <person name="Lander E.S."/>
            <person name="Weissenbach J."/>
            <person name="Roest Crollius H."/>
        </authorList>
    </citation>
    <scope>NUCLEOTIDE SEQUENCE [LARGE SCALE GENOMIC DNA]</scope>
</reference>
<evidence type="ECO:0000256" key="6">
    <source>
        <dbReference type="ARBA" id="ARBA00022692"/>
    </source>
</evidence>
<evidence type="ECO:0000256" key="1">
    <source>
        <dbReference type="ARBA" id="ARBA00004323"/>
    </source>
</evidence>
<dbReference type="GO" id="GO:0006493">
    <property type="term" value="P:protein O-linked glycosylation"/>
    <property type="evidence" value="ECO:0007669"/>
    <property type="project" value="TreeGrafter"/>
</dbReference>
<dbReference type="AlphaFoldDB" id="Q4TAG1"/>
<evidence type="ECO:0000256" key="13">
    <source>
        <dbReference type="RuleBase" id="RU363063"/>
    </source>
</evidence>
<keyword evidence="7" id="KW-0735">Signal-anchor</keyword>
<dbReference type="KEGG" id="tng:GSTEN00004222G001"/>
<dbReference type="GO" id="GO:0006629">
    <property type="term" value="P:lipid metabolic process"/>
    <property type="evidence" value="ECO:0007669"/>
    <property type="project" value="UniProtKB-KW"/>
</dbReference>
<evidence type="ECO:0000256" key="12">
    <source>
        <dbReference type="ARBA" id="ARBA00023180"/>
    </source>
</evidence>
<comment type="caution">
    <text evidence="15">The sequence shown here is derived from an EMBL/GenBank/DDBJ whole genome shotgun (WGS) entry which is preliminary data.</text>
</comment>
<evidence type="ECO:0000256" key="8">
    <source>
        <dbReference type="ARBA" id="ARBA00022989"/>
    </source>
</evidence>
<reference evidence="15" key="2">
    <citation type="submission" date="2004-02" db="EMBL/GenBank/DDBJ databases">
        <authorList>
            <consortium name="Genoscope"/>
            <consortium name="Whitehead Institute Centre for Genome Research"/>
        </authorList>
    </citation>
    <scope>NUCLEOTIDE SEQUENCE</scope>
</reference>
<evidence type="ECO:0000256" key="10">
    <source>
        <dbReference type="ARBA" id="ARBA00023098"/>
    </source>
</evidence>
<dbReference type="Pfam" id="PF01762">
    <property type="entry name" value="Galactosyl_T"/>
    <property type="match status" value="1"/>
</dbReference>
<feature type="region of interest" description="Disordered" evidence="14">
    <location>
        <begin position="77"/>
        <end position="103"/>
    </location>
</feature>
<evidence type="ECO:0000256" key="3">
    <source>
        <dbReference type="ARBA" id="ARBA00008661"/>
    </source>
</evidence>
<sequence length="324" mass="36563">MFQLRRGCAWSRRQSFCLVLLLGLGFVFYANVLSVGRRWKPEWWMDYNLATWWSSLQNQTLVSPNWTLSSSGSSAFPHNLAPTQETHRTSTNPSQTSAAPTPVPYESPGPYLVEYPHHGEAAEELQQQLVEESREHGDLVQGDFLDCYKNLTIKTMVMLEWLQAHCSGASYAMKIDSDTFLNVPNLIRMLADAPTSNYMTGLVARNGPVLRDPNSKWYLPAEVYPDPVYPPYALGLGYVLSMDLPPKLLEASRQVRAVYIEDVYLGMCLQFLGLSPTDPPRGGYFQVFPVAYSRCAYSTLIATTADNQDRVKVWEDFKRPGPPC</sequence>
<feature type="compositionally biased region" description="Polar residues" evidence="14">
    <location>
        <begin position="77"/>
        <end position="99"/>
    </location>
</feature>
<evidence type="ECO:0000256" key="5">
    <source>
        <dbReference type="ARBA" id="ARBA00022679"/>
    </source>
</evidence>
<gene>
    <name evidence="15" type="ORF">GSTENG00004222001</name>
</gene>
<protein>
    <recommendedName>
        <fullName evidence="13">Hexosyltransferase</fullName>
        <ecNumber evidence="13">2.4.1.-</ecNumber>
    </recommendedName>
</protein>
<comment type="subcellular location">
    <subcellularLocation>
        <location evidence="1 13">Golgi apparatus membrane</location>
        <topology evidence="1 13">Single-pass type II membrane protein</topology>
    </subcellularLocation>
</comment>
<dbReference type="InterPro" id="IPR002659">
    <property type="entry name" value="Glyco_trans_31"/>
</dbReference>
<keyword evidence="6" id="KW-0812">Transmembrane</keyword>
<name>Q4TAG1_TETNG</name>
<dbReference type="GO" id="GO:0000139">
    <property type="term" value="C:Golgi membrane"/>
    <property type="evidence" value="ECO:0007669"/>
    <property type="project" value="UniProtKB-SubCell"/>
</dbReference>
<dbReference type="Gene3D" id="3.90.550.50">
    <property type="match status" value="1"/>
</dbReference>
<dbReference type="OrthoDB" id="5512589at2759"/>
<evidence type="ECO:0000256" key="7">
    <source>
        <dbReference type="ARBA" id="ARBA00022968"/>
    </source>
</evidence>
<dbReference type="PANTHER" id="PTHR11214:SF115">
    <property type="entry name" value="HEXOSYLTRANSFERASE"/>
    <property type="match status" value="1"/>
</dbReference>
<keyword evidence="12" id="KW-0325">Glycoprotein</keyword>
<dbReference type="EMBL" id="CAAE01007349">
    <property type="protein sequence ID" value="CAF90121.1"/>
    <property type="molecule type" value="Genomic_DNA"/>
</dbReference>
<keyword evidence="11" id="KW-0472">Membrane</keyword>
<evidence type="ECO:0000256" key="14">
    <source>
        <dbReference type="SAM" id="MobiDB-lite"/>
    </source>
</evidence>
<keyword evidence="5" id="KW-0808">Transferase</keyword>
<proteinExistence type="inferred from homology"/>
<evidence type="ECO:0000313" key="15">
    <source>
        <dbReference type="EMBL" id="CAF90121.1"/>
    </source>
</evidence>
<organism evidence="15">
    <name type="scientific">Tetraodon nigroviridis</name>
    <name type="common">Spotted green pufferfish</name>
    <name type="synonym">Chelonodon nigroviridis</name>
    <dbReference type="NCBI Taxonomy" id="99883"/>
    <lineage>
        <taxon>Eukaryota</taxon>
        <taxon>Metazoa</taxon>
        <taxon>Chordata</taxon>
        <taxon>Craniata</taxon>
        <taxon>Vertebrata</taxon>
        <taxon>Euteleostomi</taxon>
        <taxon>Actinopterygii</taxon>
        <taxon>Neopterygii</taxon>
        <taxon>Teleostei</taxon>
        <taxon>Neoteleostei</taxon>
        <taxon>Acanthomorphata</taxon>
        <taxon>Eupercaria</taxon>
        <taxon>Tetraodontiformes</taxon>
        <taxon>Tetradontoidea</taxon>
        <taxon>Tetraodontidae</taxon>
        <taxon>Tetraodon</taxon>
    </lineage>
</organism>